<feature type="domain" description="AB hydrolase-1" evidence="1">
    <location>
        <begin position="41"/>
        <end position="274"/>
    </location>
</feature>
<dbReference type="Pfam" id="PF00561">
    <property type="entry name" value="Abhydrolase_1"/>
    <property type="match status" value="1"/>
</dbReference>
<protein>
    <submittedName>
        <fullName evidence="2">Alpha/beta hydrolase</fullName>
    </submittedName>
</protein>
<dbReference type="InterPro" id="IPR000073">
    <property type="entry name" value="AB_hydrolase_1"/>
</dbReference>
<dbReference type="AlphaFoldDB" id="A0A6P2H0E2"/>
<dbReference type="PANTHER" id="PTHR43194:SF2">
    <property type="entry name" value="PEROXISOMAL MEMBRANE PROTEIN LPX1"/>
    <property type="match status" value="1"/>
</dbReference>
<keyword evidence="2" id="KW-0378">Hydrolase</keyword>
<name>A0A6P2H0E2_BURL3</name>
<evidence type="ECO:0000313" key="3">
    <source>
        <dbReference type="Proteomes" id="UP000494174"/>
    </source>
</evidence>
<dbReference type="EMBL" id="CABVPU010000001">
    <property type="protein sequence ID" value="VWB10070.1"/>
    <property type="molecule type" value="Genomic_DNA"/>
</dbReference>
<accession>A0A6P2H0E2</accession>
<reference evidence="2 3" key="1">
    <citation type="submission" date="2019-09" db="EMBL/GenBank/DDBJ databases">
        <authorList>
            <person name="Depoorter E."/>
        </authorList>
    </citation>
    <scope>NUCLEOTIDE SEQUENCE [LARGE SCALE GENOMIC DNA]</scope>
    <source>
        <strain evidence="2">R-15945</strain>
    </source>
</reference>
<dbReference type="GO" id="GO:0016787">
    <property type="term" value="F:hydrolase activity"/>
    <property type="evidence" value="ECO:0007669"/>
    <property type="project" value="UniProtKB-KW"/>
</dbReference>
<dbReference type="InterPro" id="IPR050228">
    <property type="entry name" value="Carboxylesterase_BioH"/>
</dbReference>
<dbReference type="Gene3D" id="3.40.50.1820">
    <property type="entry name" value="alpha/beta hydrolase"/>
    <property type="match status" value="1"/>
</dbReference>
<dbReference type="RefSeq" id="WP_174967030.1">
    <property type="nucleotide sequence ID" value="NZ_CABVPS010000002.1"/>
</dbReference>
<dbReference type="PANTHER" id="PTHR43194">
    <property type="entry name" value="HYDROLASE ALPHA/BETA FOLD FAMILY"/>
    <property type="match status" value="1"/>
</dbReference>
<proteinExistence type="predicted"/>
<dbReference type="Proteomes" id="UP000494174">
    <property type="component" value="Unassembled WGS sequence"/>
</dbReference>
<sequence length="304" mass="32861">MNTSTTTGTRAACLTGTPRTWQTRDGIQLAGSAWGDPDGTPVILLHGSGQTRHAWAGMARSLGAAGFHAIAFDARGHGDSGWSLTANYSQGAMIRDLERVVATLDGRRPILVGAGLGGGTALLAVGEGYLDAQALVLVNITPHIEPDGASRLHSFMRQPAEGFGSPDEAADAIRRYRSLPAHALSQESVTRSLRYDDGKYRWHWDPLFLAWPRDLTRRHARFSASARRLKLPTLLARGEASEIVSEQGAREFLKLCPHAEYADVQDAGHTVAGEHYDLFAHVVLRFLARQAAHDPAMLLMNAAA</sequence>
<dbReference type="SUPFAM" id="SSF53474">
    <property type="entry name" value="alpha/beta-Hydrolases"/>
    <property type="match status" value="1"/>
</dbReference>
<gene>
    <name evidence="2" type="ORF">BLA15945_00296</name>
</gene>
<evidence type="ECO:0000259" key="1">
    <source>
        <dbReference type="Pfam" id="PF00561"/>
    </source>
</evidence>
<dbReference type="InterPro" id="IPR029058">
    <property type="entry name" value="AB_hydrolase_fold"/>
</dbReference>
<organism evidence="2 3">
    <name type="scientific">Burkholderia lata (strain ATCC 17760 / DSM 23089 / LMG 22485 / NCIMB 9086 / R18194 / 383)</name>
    <dbReference type="NCBI Taxonomy" id="482957"/>
    <lineage>
        <taxon>Bacteria</taxon>
        <taxon>Pseudomonadati</taxon>
        <taxon>Pseudomonadota</taxon>
        <taxon>Betaproteobacteria</taxon>
        <taxon>Burkholderiales</taxon>
        <taxon>Burkholderiaceae</taxon>
        <taxon>Burkholderia</taxon>
        <taxon>Burkholderia cepacia complex</taxon>
    </lineage>
</organism>
<evidence type="ECO:0000313" key="2">
    <source>
        <dbReference type="EMBL" id="VWB10070.1"/>
    </source>
</evidence>